<proteinExistence type="predicted"/>
<dbReference type="Gene3D" id="1.20.1260.10">
    <property type="match status" value="1"/>
</dbReference>
<accession>A0ABT7W3I9</accession>
<dbReference type="Proteomes" id="UP001175604">
    <property type="component" value="Unassembled WGS sequence"/>
</dbReference>
<name>A0ABT7W3I9_9BORD</name>
<reference evidence="1" key="1">
    <citation type="submission" date="2023-06" db="EMBL/GenBank/DDBJ databases">
        <title>full genome analysis of Phenantherene degrader P3.</title>
        <authorList>
            <person name="Akbar A."/>
            <person name="Rahmeh R."/>
            <person name="Kishk M."/>
        </authorList>
    </citation>
    <scope>NUCLEOTIDE SEQUENCE</scope>
    <source>
        <strain evidence="1">P3</strain>
    </source>
</reference>
<dbReference type="RefSeq" id="WP_289785734.1">
    <property type="nucleotide sequence ID" value="NZ_JAUDJE010000009.1"/>
</dbReference>
<dbReference type="EMBL" id="JAUDJE010000009">
    <property type="protein sequence ID" value="MDM9559752.1"/>
    <property type="molecule type" value="Genomic_DNA"/>
</dbReference>
<dbReference type="InterPro" id="IPR012347">
    <property type="entry name" value="Ferritin-like"/>
</dbReference>
<sequence>MAKTASIKPNQVEDLLYQALETEMGGVQVYQAAIGCAINDDLKEEWQGYLEETTTHRQVLLTVFEQLGLDPNADVPSRAVVAHHGKSLVKAIELAKTQGDPAAAQIVAAECVVLAETKDHLNWELIGLLAEKMNGTTAKVLKQAFDAVEKDEDHHLYHTKGWTRELWIEALGMPAVLPPPEEVKKVETAIGASRAEQARDSMLGKKH</sequence>
<evidence type="ECO:0008006" key="3">
    <source>
        <dbReference type="Google" id="ProtNLM"/>
    </source>
</evidence>
<evidence type="ECO:0000313" key="1">
    <source>
        <dbReference type="EMBL" id="MDM9559752.1"/>
    </source>
</evidence>
<protein>
    <recommendedName>
        <fullName evidence="3">DUF892 family protein</fullName>
    </recommendedName>
</protein>
<evidence type="ECO:0000313" key="2">
    <source>
        <dbReference type="Proteomes" id="UP001175604"/>
    </source>
</evidence>
<comment type="caution">
    <text evidence="1">The sequence shown here is derived from an EMBL/GenBank/DDBJ whole genome shotgun (WGS) entry which is preliminary data.</text>
</comment>
<dbReference type="SUPFAM" id="SSF47240">
    <property type="entry name" value="Ferritin-like"/>
    <property type="match status" value="1"/>
</dbReference>
<gene>
    <name evidence="1" type="ORF">QUC21_11980</name>
</gene>
<keyword evidence="2" id="KW-1185">Reference proteome</keyword>
<organism evidence="1 2">
    <name type="scientific">Bordetella petrii</name>
    <dbReference type="NCBI Taxonomy" id="94624"/>
    <lineage>
        <taxon>Bacteria</taxon>
        <taxon>Pseudomonadati</taxon>
        <taxon>Pseudomonadota</taxon>
        <taxon>Betaproteobacteria</taxon>
        <taxon>Burkholderiales</taxon>
        <taxon>Alcaligenaceae</taxon>
        <taxon>Bordetella</taxon>
    </lineage>
</organism>
<dbReference type="InterPro" id="IPR009078">
    <property type="entry name" value="Ferritin-like_SF"/>
</dbReference>